<dbReference type="InterPro" id="IPR001447">
    <property type="entry name" value="Arylamine_N-AcTrfase"/>
</dbReference>
<sequence>MVSATHASAPPTTCNVESFDHPDAELFAEASKRRIDLSGHRMGPLSKRELELYLDVLGLDSDALSVPDLATLNTLIAAHLERIPFQGIDTFVGDLPLLDDESIFRKVIEQRRGGYCVELNNIFGRLLLTLGFKFHIRAARIRWGRPMNTPLTPLGHTLFCVDLGEEGQFFADVGFGGPNPYKALPVEGVEDPYRISRLDDKGYIEVAIKSTARAGATASWRPLYHVFPPAQKWIDFVPQYWYGSLHPRSLFRNVLMVGRFVNDSWVTLVDGRYCSRSLSGKVEQRQVTDVDEVLSLIEKEFTLKINPDMNIQRLRSRIQTIL</sequence>
<organism evidence="4 5">
    <name type="scientific">Amblyomma americanum</name>
    <name type="common">Lone star tick</name>
    <dbReference type="NCBI Taxonomy" id="6943"/>
    <lineage>
        <taxon>Eukaryota</taxon>
        <taxon>Metazoa</taxon>
        <taxon>Ecdysozoa</taxon>
        <taxon>Arthropoda</taxon>
        <taxon>Chelicerata</taxon>
        <taxon>Arachnida</taxon>
        <taxon>Acari</taxon>
        <taxon>Parasitiformes</taxon>
        <taxon>Ixodida</taxon>
        <taxon>Ixodoidea</taxon>
        <taxon>Ixodidae</taxon>
        <taxon>Amblyomminae</taxon>
        <taxon>Amblyomma</taxon>
    </lineage>
</organism>
<reference evidence="4 5" key="1">
    <citation type="journal article" date="2023" name="Arcadia Sci">
        <title>De novo assembly of a long-read Amblyomma americanum tick genome.</title>
        <authorList>
            <person name="Chou S."/>
            <person name="Poskanzer K.E."/>
            <person name="Rollins M."/>
            <person name="Thuy-Boun P.S."/>
        </authorList>
    </citation>
    <scope>NUCLEOTIDE SEQUENCE [LARGE SCALE GENOMIC DNA]</scope>
    <source>
        <strain evidence="4">F_SG_1</strain>
        <tissue evidence="4">Salivary glands</tissue>
    </source>
</reference>
<dbReference type="EC" id="2.3.1.5" evidence="2"/>
<evidence type="ECO:0000256" key="1">
    <source>
        <dbReference type="ARBA" id="ARBA00006547"/>
    </source>
</evidence>
<keyword evidence="3" id="KW-0808">Transferase</keyword>
<dbReference type="PANTHER" id="PTHR11786:SF0">
    <property type="entry name" value="ARYLAMINE N-ACETYLTRANSFERASE 4-RELATED"/>
    <property type="match status" value="1"/>
</dbReference>
<proteinExistence type="inferred from homology"/>
<evidence type="ECO:0000313" key="4">
    <source>
        <dbReference type="EMBL" id="KAK8768943.1"/>
    </source>
</evidence>
<dbReference type="Gene3D" id="3.30.2140.10">
    <property type="entry name" value="Arylamine N-acetyltransferase"/>
    <property type="match status" value="1"/>
</dbReference>
<dbReference type="Proteomes" id="UP001321473">
    <property type="component" value="Unassembled WGS sequence"/>
</dbReference>
<dbReference type="PRINTS" id="PR01543">
    <property type="entry name" value="ANATRNSFRASE"/>
</dbReference>
<dbReference type="SUPFAM" id="SSF54001">
    <property type="entry name" value="Cysteine proteinases"/>
    <property type="match status" value="1"/>
</dbReference>
<dbReference type="Gene3D" id="2.40.128.150">
    <property type="entry name" value="Cysteine proteinases"/>
    <property type="match status" value="1"/>
</dbReference>
<gene>
    <name evidence="4" type="ORF">V5799_014593</name>
</gene>
<evidence type="ECO:0000256" key="3">
    <source>
        <dbReference type="RuleBase" id="RU003452"/>
    </source>
</evidence>
<protein>
    <recommendedName>
        <fullName evidence="2">arylamine N-acetyltransferase</fullName>
        <ecNumber evidence="2">2.3.1.5</ecNumber>
    </recommendedName>
</protein>
<evidence type="ECO:0000256" key="2">
    <source>
        <dbReference type="ARBA" id="ARBA00012701"/>
    </source>
</evidence>
<accession>A0AAQ4E2K3</accession>
<dbReference type="AlphaFoldDB" id="A0AAQ4E2K3"/>
<comment type="similarity">
    <text evidence="1 3">Belongs to the arylamine N-acetyltransferase family.</text>
</comment>
<comment type="caution">
    <text evidence="4">The sequence shown here is derived from an EMBL/GenBank/DDBJ whole genome shotgun (WGS) entry which is preliminary data.</text>
</comment>
<dbReference type="EMBL" id="JARKHS020023258">
    <property type="protein sequence ID" value="KAK8768943.1"/>
    <property type="molecule type" value="Genomic_DNA"/>
</dbReference>
<evidence type="ECO:0000313" key="5">
    <source>
        <dbReference type="Proteomes" id="UP001321473"/>
    </source>
</evidence>
<keyword evidence="3" id="KW-0012">Acyltransferase</keyword>
<dbReference type="GO" id="GO:0004060">
    <property type="term" value="F:arylamine N-acetyltransferase activity"/>
    <property type="evidence" value="ECO:0007669"/>
    <property type="project" value="UniProtKB-EC"/>
</dbReference>
<keyword evidence="5" id="KW-1185">Reference proteome</keyword>
<dbReference type="InterPro" id="IPR038765">
    <property type="entry name" value="Papain-like_cys_pep_sf"/>
</dbReference>
<dbReference type="Pfam" id="PF00797">
    <property type="entry name" value="Acetyltransf_2"/>
    <property type="match status" value="1"/>
</dbReference>
<name>A0AAQ4E2K3_AMBAM</name>
<dbReference type="PANTHER" id="PTHR11786">
    <property type="entry name" value="N-HYDROXYARYLAMINE O-ACETYLTRANSFERASE"/>
    <property type="match status" value="1"/>
</dbReference>